<proteinExistence type="evidence at transcript level"/>
<reference evidence="12" key="3">
    <citation type="submission" date="2024-08" db="UniProtKB">
        <authorList>
            <consortium name="EnsemblMetazoa"/>
        </authorList>
    </citation>
    <scope>IDENTIFICATION</scope>
</reference>
<dbReference type="STRING" id="77166.J3JYJ2"/>
<dbReference type="EnsemblMetazoa" id="XM_019899364.1">
    <property type="protein sequence ID" value="XP_019754923.1"/>
    <property type="gene ID" value="LOC109533860"/>
</dbReference>
<dbReference type="HOGENOM" id="CLU_001265_46_15_1"/>
<evidence type="ECO:0000259" key="9">
    <source>
        <dbReference type="PROSITE" id="PS50850"/>
    </source>
</evidence>
<dbReference type="Pfam" id="PF07690">
    <property type="entry name" value="MFS_1"/>
    <property type="match status" value="1"/>
</dbReference>
<keyword evidence="3" id="KW-0813">Transport</keyword>
<evidence type="ECO:0000256" key="4">
    <source>
        <dbReference type="ARBA" id="ARBA00022692"/>
    </source>
</evidence>
<dbReference type="EnsemblMetazoa" id="XM_019899366.1">
    <property type="protein sequence ID" value="XP_019754925.1"/>
    <property type="gene ID" value="LOC109533860"/>
</dbReference>
<dbReference type="PROSITE" id="PS00217">
    <property type="entry name" value="SUGAR_TRANSPORT_2"/>
    <property type="match status" value="1"/>
</dbReference>
<dbReference type="OrthoDB" id="3936150at2759"/>
<dbReference type="Proteomes" id="UP000019118">
    <property type="component" value="Unassembled WGS sequence"/>
</dbReference>
<keyword evidence="5 8" id="KW-1133">Transmembrane helix</keyword>
<dbReference type="GO" id="GO:0022857">
    <property type="term" value="F:transmembrane transporter activity"/>
    <property type="evidence" value="ECO:0007669"/>
    <property type="project" value="InterPro"/>
</dbReference>
<evidence type="ECO:0000313" key="11">
    <source>
        <dbReference type="EMBL" id="ERL94815.1"/>
    </source>
</evidence>
<evidence type="ECO:0000256" key="6">
    <source>
        <dbReference type="ARBA" id="ARBA00023136"/>
    </source>
</evidence>
<dbReference type="InterPro" id="IPR036259">
    <property type="entry name" value="MFS_trans_sf"/>
</dbReference>
<dbReference type="Gene3D" id="1.20.1250.20">
    <property type="entry name" value="MFS general substrate transporter like domains"/>
    <property type="match status" value="1"/>
</dbReference>
<feature type="domain" description="Major facilitator superfamily (MFS) profile" evidence="9">
    <location>
        <begin position="74"/>
        <end position="555"/>
    </location>
</feature>
<evidence type="ECO:0000256" key="1">
    <source>
        <dbReference type="ARBA" id="ARBA00004141"/>
    </source>
</evidence>
<dbReference type="PANTHER" id="PTHR23511">
    <property type="entry name" value="SYNAPTIC VESICLE GLYCOPROTEIN 2"/>
    <property type="match status" value="1"/>
</dbReference>
<keyword evidence="4 8" id="KW-0812">Transmembrane</keyword>
<dbReference type="InterPro" id="IPR005828">
    <property type="entry name" value="MFS_sugar_transport-like"/>
</dbReference>
<evidence type="ECO:0000256" key="5">
    <source>
        <dbReference type="ARBA" id="ARBA00022989"/>
    </source>
</evidence>
<gene>
    <name evidence="12" type="primary">109533860</name>
    <name evidence="11" type="ORF">D910_12089</name>
</gene>
<feature type="transmembrane region" description="Helical" evidence="8">
    <location>
        <begin position="531"/>
        <end position="550"/>
    </location>
</feature>
<feature type="transmembrane region" description="Helical" evidence="8">
    <location>
        <begin position="200"/>
        <end position="223"/>
    </location>
</feature>
<dbReference type="PROSITE" id="PS50850">
    <property type="entry name" value="MFS"/>
    <property type="match status" value="1"/>
</dbReference>
<dbReference type="Proteomes" id="UP000030742">
    <property type="component" value="Unassembled WGS sequence"/>
</dbReference>
<dbReference type="PROSITE" id="PS00216">
    <property type="entry name" value="SUGAR_TRANSPORT_1"/>
    <property type="match status" value="1"/>
</dbReference>
<dbReference type="InterPro" id="IPR011701">
    <property type="entry name" value="MFS"/>
</dbReference>
<reference evidence="13 14" key="2">
    <citation type="journal article" date="2013" name="Genome Biol.">
        <title>Draft genome of the mountain pine beetle, Dendroctonus ponderosae Hopkins, a major forest pest.</title>
        <authorList>
            <person name="Keeling C.I."/>
            <person name="Yuen M.M."/>
            <person name="Liao N.Y."/>
            <person name="Docking T.R."/>
            <person name="Chan S.K."/>
            <person name="Taylor G.A."/>
            <person name="Palmquist D.L."/>
            <person name="Jackman S.D."/>
            <person name="Nguyen A."/>
            <person name="Li M."/>
            <person name="Henderson H."/>
            <person name="Janes J.K."/>
            <person name="Zhao Y."/>
            <person name="Pandoh P."/>
            <person name="Moore R."/>
            <person name="Sperling F.A."/>
            <person name="Huber D.P."/>
            <person name="Birol I."/>
            <person name="Jones S.J."/>
            <person name="Bohlmann J."/>
        </authorList>
    </citation>
    <scope>NUCLEOTIDE SEQUENCE</scope>
</reference>
<dbReference type="InterPro" id="IPR020846">
    <property type="entry name" value="MFS_dom"/>
</dbReference>
<evidence type="ECO:0000256" key="7">
    <source>
        <dbReference type="SAM" id="MobiDB-lite"/>
    </source>
</evidence>
<keyword evidence="6 8" id="KW-0472">Membrane</keyword>
<dbReference type="InterPro" id="IPR005829">
    <property type="entry name" value="Sugar_transporter_CS"/>
</dbReference>
<dbReference type="SUPFAM" id="SSF103473">
    <property type="entry name" value="MFS general substrate transporter"/>
    <property type="match status" value="1"/>
</dbReference>
<dbReference type="EMBL" id="BT128320">
    <property type="protein sequence ID" value="AEE63278.1"/>
    <property type="molecule type" value="mRNA"/>
</dbReference>
<evidence type="ECO:0000313" key="14">
    <source>
        <dbReference type="Proteomes" id="UP000030742"/>
    </source>
</evidence>
<comment type="similarity">
    <text evidence="2">Belongs to the major facilitator superfamily.</text>
</comment>
<comment type="subcellular location">
    <subcellularLocation>
        <location evidence="1">Membrane</location>
        <topology evidence="1">Multi-pass membrane protein</topology>
    </subcellularLocation>
</comment>
<feature type="region of interest" description="Disordered" evidence="7">
    <location>
        <begin position="1"/>
        <end position="54"/>
    </location>
</feature>
<feature type="transmembrane region" description="Helical" evidence="8">
    <location>
        <begin position="165"/>
        <end position="188"/>
    </location>
</feature>
<feature type="transmembrane region" description="Helical" evidence="8">
    <location>
        <begin position="113"/>
        <end position="130"/>
    </location>
</feature>
<evidence type="ECO:0000313" key="10">
    <source>
        <dbReference type="EMBL" id="AEE63278.1"/>
    </source>
</evidence>
<feature type="transmembrane region" description="Helical" evidence="8">
    <location>
        <begin position="418"/>
        <end position="436"/>
    </location>
</feature>
<dbReference type="Pfam" id="PF00083">
    <property type="entry name" value="Sugar_tr"/>
    <property type="match status" value="1"/>
</dbReference>
<evidence type="ECO:0000256" key="8">
    <source>
        <dbReference type="SAM" id="Phobius"/>
    </source>
</evidence>
<dbReference type="AlphaFoldDB" id="J3JYJ2"/>
<keyword evidence="13" id="KW-1185">Reference proteome</keyword>
<sequence length="559" mass="61755">MVESEPPIKPKENCDVNERRPLNGCGSRDLELTNHQTVVKTDQPKAPTDVEKGSSDKADFERAIELTEYGKFHYLLLAICGFVSTSEEMDVISMSFILPSAQCDLDLNTQSKGWLNSIIFIGMMAGAYTWGSVADSIGRKKVLIASSFMNALCIVASSFSQSYAWFMLFRFLNGAALGGSGPVIWPYFAEFQPKSKRGSMLSFMAAFWTLGNLFVAGLAWLIIPAEIGVSTPYFVYNSWRIFLIVMALPSFVVAILLCFLPESPKFLLTTGKTDEAMAIFKHIYHVNTGNDAEEYPVKHLILEEEYQKALDDESMQVKRGKIMKMLSNIVDNSRQLFVSPILKFTVISITINFTFHIGYYGLMMWFPELFNRFDEYTRLRPNETTSVCEVTHFVVNSGSQQHGAVCNENISQSVFMESLITVAAALPSNLFAVLGMDRLGRKFFLVFSTLASGGCAASMYFVRNKTQNLAISATFSSVISCGNAALDCLITEIFPTNLRATGIAISMVAARLGGIIGNIVIATLLDTYCPAPTFIVAALLICGGLLCLFLPNTTREPLH</sequence>
<evidence type="ECO:0000256" key="2">
    <source>
        <dbReference type="ARBA" id="ARBA00008335"/>
    </source>
</evidence>
<dbReference type="EnsemblMetazoa" id="XM_019899365.1">
    <property type="protein sequence ID" value="XP_019754924.1"/>
    <property type="gene ID" value="LOC109533860"/>
</dbReference>
<dbReference type="PANTHER" id="PTHR23511:SF34">
    <property type="entry name" value="SYNAPTIC VESICLE GLYCOPROTEIN 2"/>
    <property type="match status" value="1"/>
</dbReference>
<evidence type="ECO:0000256" key="3">
    <source>
        <dbReference type="ARBA" id="ARBA00022448"/>
    </source>
</evidence>
<feature type="compositionally biased region" description="Basic and acidic residues" evidence="7">
    <location>
        <begin position="1"/>
        <end position="21"/>
    </location>
</feature>
<dbReference type="EMBL" id="KB632399">
    <property type="protein sequence ID" value="ERL94816.1"/>
    <property type="molecule type" value="Genomic_DNA"/>
</dbReference>
<protein>
    <recommendedName>
        <fullName evidence="9">Major facilitator superfamily (MFS) profile domain-containing protein</fullName>
    </recommendedName>
</protein>
<feature type="transmembrane region" description="Helical" evidence="8">
    <location>
        <begin position="341"/>
        <end position="362"/>
    </location>
</feature>
<evidence type="ECO:0000313" key="12">
    <source>
        <dbReference type="EnsemblMetazoa" id="XP_019754921.1"/>
    </source>
</evidence>
<reference evidence="10" key="1">
    <citation type="journal article" date="2012" name="Insect Biochem. Mol. Biol.">
        <title>Transcriptome and full-length cDNA resources for the mountain pine beetle, Dendroctonus ponderosae Hopkins, a major insect pest of pine forests.</title>
        <authorList>
            <person name="Keeling C.I."/>
            <person name="Henderson H."/>
            <person name="Li M."/>
            <person name="Yuen M."/>
            <person name="Clark E.L."/>
            <person name="Fraser J.D."/>
            <person name="Huber D.P."/>
            <person name="Liao N.Y."/>
            <person name="Roderick Docking T."/>
            <person name="Birol I."/>
            <person name="Chan S.K."/>
            <person name="Taylor G.A."/>
            <person name="Palmquist D."/>
            <person name="Jones S.J."/>
            <person name="Bohlmann J."/>
        </authorList>
    </citation>
    <scope>NUCLEOTIDE SEQUENCE</scope>
    <source>
        <tissue evidence="10">Larvae</tissue>
    </source>
</reference>
<feature type="transmembrane region" description="Helical" evidence="8">
    <location>
        <begin position="239"/>
        <end position="260"/>
    </location>
</feature>
<organism evidence="10">
    <name type="scientific">Dendroctonus ponderosae</name>
    <name type="common">Mountain pine beetle</name>
    <dbReference type="NCBI Taxonomy" id="77166"/>
    <lineage>
        <taxon>Eukaryota</taxon>
        <taxon>Metazoa</taxon>
        <taxon>Ecdysozoa</taxon>
        <taxon>Arthropoda</taxon>
        <taxon>Hexapoda</taxon>
        <taxon>Insecta</taxon>
        <taxon>Pterygota</taxon>
        <taxon>Neoptera</taxon>
        <taxon>Endopterygota</taxon>
        <taxon>Coleoptera</taxon>
        <taxon>Polyphaga</taxon>
        <taxon>Cucujiformia</taxon>
        <taxon>Curculionidae</taxon>
        <taxon>Scolytinae</taxon>
        <taxon>Dendroctonus</taxon>
    </lineage>
</organism>
<name>J3JYJ2_DENPD</name>
<dbReference type="FunFam" id="1.20.1250.20:FF:000232">
    <property type="entry name" value="Organic cation/carnitine transporter 7"/>
    <property type="match status" value="1"/>
</dbReference>
<dbReference type="EMBL" id="KB632399">
    <property type="protein sequence ID" value="ERL94815.1"/>
    <property type="molecule type" value="Genomic_DNA"/>
</dbReference>
<feature type="transmembrane region" description="Helical" evidence="8">
    <location>
        <begin position="443"/>
        <end position="463"/>
    </location>
</feature>
<dbReference type="GO" id="GO:0016020">
    <property type="term" value="C:membrane"/>
    <property type="evidence" value="ECO:0007669"/>
    <property type="project" value="UniProtKB-SubCell"/>
</dbReference>
<evidence type="ECO:0000313" key="13">
    <source>
        <dbReference type="Proteomes" id="UP000019118"/>
    </source>
</evidence>
<dbReference type="EnsemblMetazoa" id="XM_019899362.1">
    <property type="protein sequence ID" value="XP_019754921.1"/>
    <property type="gene ID" value="LOC109533860"/>
</dbReference>
<feature type="transmembrane region" description="Helical" evidence="8">
    <location>
        <begin position="502"/>
        <end position="525"/>
    </location>
</feature>
<accession>J3JYJ2</accession>
<dbReference type="KEGG" id="dpa:109533860"/>